<dbReference type="PROSITE" id="PS51898">
    <property type="entry name" value="TYR_RECOMBINASE"/>
    <property type="match status" value="1"/>
</dbReference>
<reference evidence="3" key="1">
    <citation type="journal article" date="2014" name="Front. Microbiol.">
        <title>High frequency of phylogenetically diverse reductive dehalogenase-homologous genes in deep subseafloor sedimentary metagenomes.</title>
        <authorList>
            <person name="Kawai M."/>
            <person name="Futagami T."/>
            <person name="Toyoda A."/>
            <person name="Takaki Y."/>
            <person name="Nishi S."/>
            <person name="Hori S."/>
            <person name="Arai W."/>
            <person name="Tsubouchi T."/>
            <person name="Morono Y."/>
            <person name="Uchiyama I."/>
            <person name="Ito T."/>
            <person name="Fujiyama A."/>
            <person name="Inagaki F."/>
            <person name="Takami H."/>
        </authorList>
    </citation>
    <scope>NUCLEOTIDE SEQUENCE</scope>
    <source>
        <strain evidence="3">Expedition CK06-06</strain>
    </source>
</reference>
<dbReference type="InterPro" id="IPR011010">
    <property type="entry name" value="DNA_brk_join_enz"/>
</dbReference>
<dbReference type="CDD" id="cd00397">
    <property type="entry name" value="DNA_BRE_C"/>
    <property type="match status" value="1"/>
</dbReference>
<dbReference type="GO" id="GO:0015074">
    <property type="term" value="P:DNA integration"/>
    <property type="evidence" value="ECO:0007669"/>
    <property type="project" value="InterPro"/>
</dbReference>
<organism evidence="3">
    <name type="scientific">marine sediment metagenome</name>
    <dbReference type="NCBI Taxonomy" id="412755"/>
    <lineage>
        <taxon>unclassified sequences</taxon>
        <taxon>metagenomes</taxon>
        <taxon>ecological metagenomes</taxon>
    </lineage>
</organism>
<sequence>MFTSATMKDPKGYLTSEECRKIIAVVRGRDRLIIYTLLNTGRRISELVGRYGVRPCDINDRDNVIRWRILKRKRYTEMTIPTHHNVVHALVNYAKSHLIADDKPLFKMTRQRAFQIVRKAGDLSGVRNVGETKLHPHHFRHTFA</sequence>
<dbReference type="Gene3D" id="1.10.443.10">
    <property type="entry name" value="Intergrase catalytic core"/>
    <property type="match status" value="1"/>
</dbReference>
<dbReference type="GO" id="GO:0003677">
    <property type="term" value="F:DNA binding"/>
    <property type="evidence" value="ECO:0007669"/>
    <property type="project" value="InterPro"/>
</dbReference>
<dbReference type="SUPFAM" id="SSF56349">
    <property type="entry name" value="DNA breaking-rejoining enzymes"/>
    <property type="match status" value="1"/>
</dbReference>
<evidence type="ECO:0000256" key="1">
    <source>
        <dbReference type="ARBA" id="ARBA00023172"/>
    </source>
</evidence>
<feature type="domain" description="Tyr recombinase" evidence="2">
    <location>
        <begin position="9"/>
        <end position="144"/>
    </location>
</feature>
<dbReference type="AlphaFoldDB" id="X0VCN5"/>
<feature type="non-terminal residue" evidence="3">
    <location>
        <position position="144"/>
    </location>
</feature>
<name>X0VCN5_9ZZZZ</name>
<evidence type="ECO:0000313" key="3">
    <source>
        <dbReference type="EMBL" id="GAG16095.1"/>
    </source>
</evidence>
<dbReference type="EMBL" id="BARS01035210">
    <property type="protein sequence ID" value="GAG16095.1"/>
    <property type="molecule type" value="Genomic_DNA"/>
</dbReference>
<dbReference type="Pfam" id="PF00589">
    <property type="entry name" value="Phage_integrase"/>
    <property type="match status" value="1"/>
</dbReference>
<proteinExistence type="predicted"/>
<dbReference type="InterPro" id="IPR002104">
    <property type="entry name" value="Integrase_catalytic"/>
</dbReference>
<dbReference type="GO" id="GO:0006310">
    <property type="term" value="P:DNA recombination"/>
    <property type="evidence" value="ECO:0007669"/>
    <property type="project" value="UniProtKB-KW"/>
</dbReference>
<protein>
    <recommendedName>
        <fullName evidence="2">Tyr recombinase domain-containing protein</fullName>
    </recommendedName>
</protein>
<evidence type="ECO:0000259" key="2">
    <source>
        <dbReference type="PROSITE" id="PS51898"/>
    </source>
</evidence>
<accession>X0VCN5</accession>
<gene>
    <name evidence="3" type="ORF">S01H1_54285</name>
</gene>
<keyword evidence="1" id="KW-0233">DNA recombination</keyword>
<dbReference type="InterPro" id="IPR013762">
    <property type="entry name" value="Integrase-like_cat_sf"/>
</dbReference>
<comment type="caution">
    <text evidence="3">The sequence shown here is derived from an EMBL/GenBank/DDBJ whole genome shotgun (WGS) entry which is preliminary data.</text>
</comment>